<dbReference type="InterPro" id="IPR002931">
    <property type="entry name" value="Transglutaminase-like"/>
</dbReference>
<dbReference type="EMBL" id="JBCEWA010000007">
    <property type="protein sequence ID" value="MEL5988886.1"/>
    <property type="molecule type" value="Genomic_DNA"/>
</dbReference>
<gene>
    <name evidence="3" type="ORF">AAF454_10790</name>
</gene>
<proteinExistence type="predicted"/>
<dbReference type="Proteomes" id="UP001398420">
    <property type="component" value="Unassembled WGS sequence"/>
</dbReference>
<dbReference type="PANTHER" id="PTHR46333:SF2">
    <property type="entry name" value="CYTOKINESIS PROTEIN 3"/>
    <property type="match status" value="1"/>
</dbReference>
<dbReference type="InterPro" id="IPR038765">
    <property type="entry name" value="Papain-like_cys_pep_sf"/>
</dbReference>
<dbReference type="RefSeq" id="WP_342303057.1">
    <property type="nucleotide sequence ID" value="NZ_JBCEWA010000007.1"/>
</dbReference>
<name>A0ABU9LQ87_9BACL</name>
<keyword evidence="1" id="KW-0732">Signal</keyword>
<evidence type="ECO:0000313" key="3">
    <source>
        <dbReference type="EMBL" id="MEL5988886.1"/>
    </source>
</evidence>
<dbReference type="SUPFAM" id="SSF54001">
    <property type="entry name" value="Cysteine proteinases"/>
    <property type="match status" value="1"/>
</dbReference>
<dbReference type="InterPro" id="IPR032485">
    <property type="entry name" value="LRP1-like_beta_prop"/>
</dbReference>
<evidence type="ECO:0000259" key="2">
    <source>
        <dbReference type="SMART" id="SM00460"/>
    </source>
</evidence>
<dbReference type="Gene3D" id="3.10.620.30">
    <property type="match status" value="1"/>
</dbReference>
<protein>
    <submittedName>
        <fullName evidence="3">Transglutaminase domain-containing protein</fullName>
    </submittedName>
</protein>
<evidence type="ECO:0000256" key="1">
    <source>
        <dbReference type="SAM" id="SignalP"/>
    </source>
</evidence>
<keyword evidence="4" id="KW-1185">Reference proteome</keyword>
<comment type="caution">
    <text evidence="3">The sequence shown here is derived from an EMBL/GenBank/DDBJ whole genome shotgun (WGS) entry which is preliminary data.</text>
</comment>
<feature type="domain" description="Transglutaminase-like" evidence="2">
    <location>
        <begin position="169"/>
        <end position="225"/>
    </location>
</feature>
<organism evidence="3 4">
    <name type="scientific">Kurthia gibsonii</name>
    <dbReference type="NCBI Taxonomy" id="33946"/>
    <lineage>
        <taxon>Bacteria</taxon>
        <taxon>Bacillati</taxon>
        <taxon>Bacillota</taxon>
        <taxon>Bacilli</taxon>
        <taxon>Bacillales</taxon>
        <taxon>Caryophanaceae</taxon>
        <taxon>Kurthia</taxon>
    </lineage>
</organism>
<feature type="chain" id="PRO_5045138034" evidence="1">
    <location>
        <begin position="23"/>
        <end position="374"/>
    </location>
</feature>
<dbReference type="InterPro" id="IPR052557">
    <property type="entry name" value="CAP/Cytokinesis_protein"/>
</dbReference>
<dbReference type="PANTHER" id="PTHR46333">
    <property type="entry name" value="CYTOKINESIS PROTEIN 3"/>
    <property type="match status" value="1"/>
</dbReference>
<dbReference type="SMART" id="SM00460">
    <property type="entry name" value="TGc"/>
    <property type="match status" value="1"/>
</dbReference>
<feature type="signal peptide" evidence="1">
    <location>
        <begin position="1"/>
        <end position="22"/>
    </location>
</feature>
<dbReference type="SUPFAM" id="SSF69304">
    <property type="entry name" value="Tricorn protease N-terminal domain"/>
    <property type="match status" value="1"/>
</dbReference>
<evidence type="ECO:0000313" key="4">
    <source>
        <dbReference type="Proteomes" id="UP001398420"/>
    </source>
</evidence>
<dbReference type="Pfam" id="PF01841">
    <property type="entry name" value="Transglut_core"/>
    <property type="match status" value="1"/>
</dbReference>
<sequence length="374" mass="42445">MMKKAVATFLFGMVVVFGGLFVANTDEVQAASNTAKNMTQYNQVLKSNLKNLNTSFSITYTGNQATLRKELPNLVKAQQKQEPLIAGNLKSYRYSGKTSSNKVVVTYQVTYLATKAQEKYAQAESKKIARKIKAKNKTDFDRVKAVNDYIVGTATYGGNTQAKYTTYGVLKNHVAVCQGYAITAYRMFTEMGIPVKYVEGRSKNIAHAWLKVKVGGQWYNLDITWNDPLPNNNYKRSYKYFLLSDSELRKTHSWSNKGLPVAKSTKFNFFKATSSVTKNGSTIYYANDKNRQRLYSYNVSTNKHKKVSNTRVQYLAYKGGKIYFSNYTNRGELAVMNTNGKGQKNLNRTFTKNIHVSGKYVVYQTNNKYYKRAA</sequence>
<accession>A0ABU9LQ87</accession>
<dbReference type="Pfam" id="PF16472">
    <property type="entry name" value="DUF5050"/>
    <property type="match status" value="1"/>
</dbReference>
<reference evidence="3 4" key="1">
    <citation type="submission" date="2024-04" db="EMBL/GenBank/DDBJ databases">
        <authorList>
            <person name="Wu Y.S."/>
            <person name="Zhang L."/>
        </authorList>
    </citation>
    <scope>NUCLEOTIDE SEQUENCE [LARGE SCALE GENOMIC DNA]</scope>
    <source>
        <strain evidence="3 4">KG-01</strain>
    </source>
</reference>